<reference evidence="1 2" key="1">
    <citation type="submission" date="2019-01" db="EMBL/GenBank/DDBJ databases">
        <title>Complete genome of a denitifying bacterium Halomons sp. BC-M4-5.</title>
        <authorList>
            <person name="Wang L."/>
            <person name="Shao Z."/>
        </authorList>
    </citation>
    <scope>NUCLEOTIDE SEQUENCE [LARGE SCALE GENOMIC DNA]</scope>
    <source>
        <strain evidence="1 2">BC-M4-5</strain>
    </source>
</reference>
<dbReference type="RefSeq" id="WP_159552931.1">
    <property type="nucleotide sequence ID" value="NZ_CP035042.1"/>
</dbReference>
<dbReference type="Gene3D" id="3.10.520.10">
    <property type="entry name" value="ApbE-like domains"/>
    <property type="match status" value="1"/>
</dbReference>
<evidence type="ECO:0000313" key="2">
    <source>
        <dbReference type="Proteomes" id="UP000464013"/>
    </source>
</evidence>
<evidence type="ECO:0008006" key="3">
    <source>
        <dbReference type="Google" id="ProtNLM"/>
    </source>
</evidence>
<dbReference type="InterPro" id="IPR003374">
    <property type="entry name" value="ApbE-like_sf"/>
</dbReference>
<name>A0A6I6SIQ4_9GAMM</name>
<keyword evidence="2" id="KW-1185">Reference proteome</keyword>
<proteinExistence type="predicted"/>
<gene>
    <name evidence="1" type="ORF">EKK97_14455</name>
</gene>
<organism evidence="1 2">
    <name type="scientific">Billgrantia tianxiuensis</name>
    <dbReference type="NCBI Taxonomy" id="2497861"/>
    <lineage>
        <taxon>Bacteria</taxon>
        <taxon>Pseudomonadati</taxon>
        <taxon>Pseudomonadota</taxon>
        <taxon>Gammaproteobacteria</taxon>
        <taxon>Oceanospirillales</taxon>
        <taxon>Halomonadaceae</taxon>
        <taxon>Billgrantia</taxon>
    </lineage>
</organism>
<dbReference type="KEGG" id="htx:EKK97_14455"/>
<accession>A0A6I6SIQ4</accession>
<dbReference type="EMBL" id="CP035042">
    <property type="protein sequence ID" value="QHC50558.1"/>
    <property type="molecule type" value="Genomic_DNA"/>
</dbReference>
<evidence type="ECO:0000313" key="1">
    <source>
        <dbReference type="EMBL" id="QHC50558.1"/>
    </source>
</evidence>
<dbReference type="SUPFAM" id="SSF143631">
    <property type="entry name" value="ApbE-like"/>
    <property type="match status" value="1"/>
</dbReference>
<dbReference type="Proteomes" id="UP000464013">
    <property type="component" value="Chromosome"/>
</dbReference>
<dbReference type="AlphaFoldDB" id="A0A6I6SIQ4"/>
<sequence length="259" mass="27923">MIPLAYGRLTGLALHGPARLLLSLFLVVALSACRDPSNEHFYQGTALGTGYHITLYADLDAEQALELEAGIQGELASLERQRSGFLHAVDAAFGWLWLSPAASLNREMDRLVHALAVDRLMLWLDAHRFAPSAMLVEVGGVVRGQGVPPMGGWRLSLEQAGLPDPDGAHRLRLENAALVRRYAQQDGMPLVSLSTLLAVSVVAPSASEAMEQANRLMHAKPEEALALAVAMDSAARVIVKTPQGVEIHHTAALEPWLEP</sequence>
<protein>
    <recommendedName>
        <fullName evidence="3">FAD:protein FMN transferase</fullName>
    </recommendedName>
</protein>
<dbReference type="OrthoDB" id="6157156at2"/>